<accession>Q856A5</accession>
<gene>
    <name evidence="2" type="primary">67</name>
    <name evidence="2" type="ORF">PBI_BARNYARD_67</name>
</gene>
<dbReference type="Pfam" id="PF24043">
    <property type="entry name" value="DUF7352"/>
    <property type="match status" value="1"/>
</dbReference>
<evidence type="ECO:0000313" key="2">
    <source>
        <dbReference type="EMBL" id="AAN02121.1"/>
    </source>
</evidence>
<dbReference type="EMBL" id="AY129339">
    <property type="protein sequence ID" value="AAN02121.1"/>
    <property type="molecule type" value="Genomic_DNA"/>
</dbReference>
<reference evidence="2 3" key="1">
    <citation type="journal article" date="2003" name="Cell">
        <title>Origins of highly mosaic mycobacteriophage genomes.</title>
        <authorList>
            <person name="Pedulla M.L."/>
            <person name="Ford M.E."/>
            <person name="Houtz J.M."/>
            <person name="Karthikeyan T."/>
            <person name="Wadsworth C."/>
            <person name="Lewis J.A."/>
            <person name="Jacobs-Sera D."/>
            <person name="Falbo J."/>
            <person name="Gross J."/>
            <person name="Pannunzio N.R."/>
            <person name="Brucker W."/>
            <person name="Kumar V."/>
            <person name="Kandasamy J."/>
            <person name="Keenan L."/>
            <person name="Bardarov S."/>
            <person name="Kriakov J."/>
            <person name="Lawrence J.G."/>
            <person name="Jacobs W.R. Jr."/>
            <person name="Hendrix R.W."/>
            <person name="Hatfull G.F."/>
        </authorList>
    </citation>
    <scope>NUCLEOTIDE SEQUENCE</scope>
</reference>
<name>Q856A5_9CAUD</name>
<evidence type="ECO:0000259" key="1">
    <source>
        <dbReference type="Pfam" id="PF24043"/>
    </source>
</evidence>
<dbReference type="KEGG" id="vg:1260274"/>
<organism evidence="2 3">
    <name type="scientific">Mycobacterium phage Barnyard</name>
    <dbReference type="NCBI Taxonomy" id="205880"/>
    <lineage>
        <taxon>Viruses</taxon>
        <taxon>Duplodnaviria</taxon>
        <taxon>Heunggongvirae</taxon>
        <taxon>Uroviricota</taxon>
        <taxon>Caudoviricetes</taxon>
        <taxon>Barnyardvirus</taxon>
        <taxon>Barnyardvirus barnyard</taxon>
    </lineage>
</organism>
<sequence>MLTVYKYQLDPGAANRFRTKRLMRVVHVAPSYSAEYERDTSLGVPDDRETRIRAERINVWCLVDTSAEQISDFVIFGTGHPVTPNVQHVGTAVMPSGLIWHVFVPYSDFAVEQ</sequence>
<keyword evidence="3" id="KW-1185">Reference proteome</keyword>
<dbReference type="RefSeq" id="NP_818605.1">
    <property type="nucleotide sequence ID" value="NC_004689.1"/>
</dbReference>
<feature type="domain" description="DUF7352" evidence="1">
    <location>
        <begin position="1"/>
        <end position="107"/>
    </location>
</feature>
<proteinExistence type="predicted"/>
<dbReference type="InterPro" id="IPR055776">
    <property type="entry name" value="DUF7352"/>
</dbReference>
<evidence type="ECO:0000313" key="3">
    <source>
        <dbReference type="Proteomes" id="UP000000731"/>
    </source>
</evidence>
<protein>
    <recommendedName>
        <fullName evidence="1">DUF7352 domain-containing protein</fullName>
    </recommendedName>
</protein>
<dbReference type="Proteomes" id="UP000000731">
    <property type="component" value="Segment"/>
</dbReference>